<accession>A0A0D6P4P0</accession>
<comment type="subcellular location">
    <subcellularLocation>
        <location evidence="3">Cytoplasm</location>
    </subcellularLocation>
</comment>
<comment type="similarity">
    <text evidence="1 3">Belongs to the PAPS reductase family. CysH subfamily.</text>
</comment>
<dbReference type="PANTHER" id="PTHR43196:SF1">
    <property type="entry name" value="SULFATE ADENYLYLTRANSFERASE SUBUNIT 2"/>
    <property type="match status" value="1"/>
</dbReference>
<dbReference type="GO" id="GO:0004604">
    <property type="term" value="F:phosphoadenylyl-sulfate reductase (thioredoxin) activity"/>
    <property type="evidence" value="ECO:0007669"/>
    <property type="project" value="UniProtKB-UniRule"/>
</dbReference>
<gene>
    <name evidence="3" type="primary">cysH</name>
    <name evidence="6" type="ORF">Asru_0065_02</name>
</gene>
<dbReference type="NCBIfam" id="NF003587">
    <property type="entry name" value="PRK05253.1"/>
    <property type="match status" value="1"/>
</dbReference>
<feature type="domain" description="Phosphoadenosine phosphosulphate reductase" evidence="5">
    <location>
        <begin position="54"/>
        <end position="223"/>
    </location>
</feature>
<dbReference type="GO" id="GO:0005737">
    <property type="term" value="C:cytoplasm"/>
    <property type="evidence" value="ECO:0007669"/>
    <property type="project" value="UniProtKB-SubCell"/>
</dbReference>
<comment type="cofactor">
    <cofactor evidence="3">
        <name>[4Fe-4S] cluster</name>
        <dbReference type="ChEBI" id="CHEBI:49883"/>
    </cofactor>
    <text evidence="3">Binds 1 [4Fe-4S] cluster per subunit.</text>
</comment>
<proteinExistence type="inferred from homology"/>
<keyword evidence="3" id="KW-0408">Iron</keyword>
<dbReference type="AlphaFoldDB" id="A0A0D6P4P0"/>
<keyword evidence="6" id="KW-0808">Transferase</keyword>
<keyword evidence="2 3" id="KW-0560">Oxidoreductase</keyword>
<dbReference type="InterPro" id="IPR004511">
    <property type="entry name" value="PAPS/APS_Rdtase"/>
</dbReference>
<dbReference type="PANTHER" id="PTHR43196">
    <property type="entry name" value="SULFATE ADENYLYLTRANSFERASE SUBUNIT 2"/>
    <property type="match status" value="1"/>
</dbReference>
<sequence>MAIVPTMTQPLRRPEAEASDPSQRDPSPSDQGAAARPGIRALRRVLTGKLRGRIAVVASFGTESAVLLALVAEIDPATPVLFLDTGRHFAETLAYRRTLAARLGLRDVRDVAPAPARIARLDPEGLLAGIDPDRCCDIRKVEPLADALAPFAGWITGRKRYQAATRADLPFEETDEDGRLKLNPLADWTAAEIAAEHRRRGLPAHPLAARGYASVGCAPCTRPIGADEDARAGRWAGRAKTECGIHLPRPPATAAATTHVPARADTAMTDLDQLESQSVFILREAYRRLRPMALLWSLGKDSNVMVWLARKAFLGRVPFPAVHVDTGKKFPEMYAFREQYAREWGLDLVVGDCPPVESIDPTLPPAARSAARKTAGLASLIEANGWRGVVAGIRRDEQATRAKERVFSPRGAGHRWDIRNQPPEFWDQFATPVEEGAHVRIHPLLAWREIDIWRYIERENIPVVDLYFAKGGKRYRSLGDQDITFPIESEASNVAEIIAELRATRAPERAGRAMDHESEDAFERLRVAGYL</sequence>
<keyword evidence="3" id="KW-0411">Iron-sulfur</keyword>
<dbReference type="Pfam" id="PF01507">
    <property type="entry name" value="PAPS_reduct"/>
    <property type="match status" value="2"/>
</dbReference>
<keyword evidence="7" id="KW-1185">Reference proteome</keyword>
<evidence type="ECO:0000256" key="1">
    <source>
        <dbReference type="ARBA" id="ARBA00009732"/>
    </source>
</evidence>
<keyword evidence="3" id="KW-0479">Metal-binding</keyword>
<feature type="binding site" evidence="3">
    <location>
        <position position="135"/>
    </location>
    <ligand>
        <name>[4Fe-4S] cluster</name>
        <dbReference type="ChEBI" id="CHEBI:49883"/>
    </ligand>
</feature>
<name>A0A0D6P4P0_9PROT</name>
<organism evidence="6 7">
    <name type="scientific">Acidisphaera rubrifaciens HS-AP3</name>
    <dbReference type="NCBI Taxonomy" id="1231350"/>
    <lineage>
        <taxon>Bacteria</taxon>
        <taxon>Pseudomonadati</taxon>
        <taxon>Pseudomonadota</taxon>
        <taxon>Alphaproteobacteria</taxon>
        <taxon>Acetobacterales</taxon>
        <taxon>Acetobacteraceae</taxon>
        <taxon>Acidisphaera</taxon>
    </lineage>
</organism>
<comment type="function">
    <text evidence="3">Catalyzes the formation of sulfite from adenosine 5'-phosphosulfate (APS) using thioredoxin as an electron donor.</text>
</comment>
<dbReference type="Gene3D" id="3.40.50.620">
    <property type="entry name" value="HUPs"/>
    <property type="match status" value="2"/>
</dbReference>
<feature type="active site" description="Nucleophile; cysteine thiosulfonate intermediate" evidence="3">
    <location>
        <position position="243"/>
    </location>
</feature>
<evidence type="ECO:0000256" key="2">
    <source>
        <dbReference type="ARBA" id="ARBA00023002"/>
    </source>
</evidence>
<keyword evidence="6" id="KW-0548">Nucleotidyltransferase</keyword>
<protein>
    <recommendedName>
        <fullName evidence="3">Adenosine 5'-phosphosulfate reductase</fullName>
        <shortName evidence="3">APS reductase</shortName>
        <ecNumber evidence="3">1.8.4.10</ecNumber>
    </recommendedName>
    <alternativeName>
        <fullName evidence="3">5'-adenylylsulfate reductase</fullName>
    </alternativeName>
    <alternativeName>
        <fullName evidence="3">Thioredoxin-dependent 5'-adenylylsulfate reductase</fullName>
    </alternativeName>
</protein>
<feature type="region of interest" description="Disordered" evidence="4">
    <location>
        <begin position="1"/>
        <end position="36"/>
    </location>
</feature>
<dbReference type="EC" id="1.8.4.10" evidence="3"/>
<dbReference type="GO" id="GO:0046872">
    <property type="term" value="F:metal ion binding"/>
    <property type="evidence" value="ECO:0007669"/>
    <property type="project" value="UniProtKB-KW"/>
</dbReference>
<dbReference type="HAMAP" id="MF_00063">
    <property type="entry name" value="CysH"/>
    <property type="match status" value="1"/>
</dbReference>
<dbReference type="InterPro" id="IPR050128">
    <property type="entry name" value="Sulfate_adenylyltrnsfr_sub2"/>
</dbReference>
<evidence type="ECO:0000259" key="5">
    <source>
        <dbReference type="Pfam" id="PF01507"/>
    </source>
</evidence>
<evidence type="ECO:0000313" key="6">
    <source>
        <dbReference type="EMBL" id="GAN76158.1"/>
    </source>
</evidence>
<dbReference type="GO" id="GO:0051539">
    <property type="term" value="F:4 iron, 4 sulfur cluster binding"/>
    <property type="evidence" value="ECO:0007669"/>
    <property type="project" value="UniProtKB-UniRule"/>
</dbReference>
<keyword evidence="3" id="KW-0963">Cytoplasm</keyword>
<feature type="binding site" evidence="3">
    <location>
        <position position="136"/>
    </location>
    <ligand>
        <name>[4Fe-4S] cluster</name>
        <dbReference type="ChEBI" id="CHEBI:49883"/>
    </ligand>
</feature>
<feature type="binding site" evidence="3">
    <location>
        <position position="217"/>
    </location>
    <ligand>
        <name>[4Fe-4S] cluster</name>
        <dbReference type="ChEBI" id="CHEBI:49883"/>
    </ligand>
</feature>
<dbReference type="GO" id="GO:0070814">
    <property type="term" value="P:hydrogen sulfide biosynthetic process"/>
    <property type="evidence" value="ECO:0007669"/>
    <property type="project" value="UniProtKB-UniRule"/>
</dbReference>
<reference evidence="6 7" key="1">
    <citation type="submission" date="2012-11" db="EMBL/GenBank/DDBJ databases">
        <title>Whole genome sequence of Acidisphaera rubrifaciens HS-AP3.</title>
        <authorList>
            <person name="Azuma Y."/>
            <person name="Higashiura N."/>
            <person name="Hirakawa H."/>
            <person name="Matsushita K."/>
        </authorList>
    </citation>
    <scope>NUCLEOTIDE SEQUENCE [LARGE SCALE GENOMIC DNA]</scope>
    <source>
        <strain evidence="6 7">HS-AP3</strain>
    </source>
</reference>
<evidence type="ECO:0000313" key="7">
    <source>
        <dbReference type="Proteomes" id="UP000032680"/>
    </source>
</evidence>
<comment type="catalytic activity">
    <reaction evidence="3">
        <text>[thioredoxin]-disulfide + sulfite + AMP + 2 H(+) = adenosine 5'-phosphosulfate + [thioredoxin]-dithiol</text>
        <dbReference type="Rhea" id="RHEA:21976"/>
        <dbReference type="Rhea" id="RHEA-COMP:10698"/>
        <dbReference type="Rhea" id="RHEA-COMP:10700"/>
        <dbReference type="ChEBI" id="CHEBI:15378"/>
        <dbReference type="ChEBI" id="CHEBI:17359"/>
        <dbReference type="ChEBI" id="CHEBI:29950"/>
        <dbReference type="ChEBI" id="CHEBI:50058"/>
        <dbReference type="ChEBI" id="CHEBI:58243"/>
        <dbReference type="ChEBI" id="CHEBI:456215"/>
        <dbReference type="EC" id="1.8.4.10"/>
    </reaction>
</comment>
<comment type="pathway">
    <text evidence="3">Sulfur metabolism; hydrogen sulfide biosynthesis; sulfite from sulfate.</text>
</comment>
<feature type="binding site" evidence="3">
    <location>
        <position position="220"/>
    </location>
    <ligand>
        <name>[4Fe-4S] cluster</name>
        <dbReference type="ChEBI" id="CHEBI:49883"/>
    </ligand>
</feature>
<comment type="caution">
    <text evidence="6">The sequence shown here is derived from an EMBL/GenBank/DDBJ whole genome shotgun (WGS) entry which is preliminary data.</text>
</comment>
<dbReference type="NCBIfam" id="NF002537">
    <property type="entry name" value="PRK02090.1"/>
    <property type="match status" value="1"/>
</dbReference>
<dbReference type="SUPFAM" id="SSF52402">
    <property type="entry name" value="Adenine nucleotide alpha hydrolases-like"/>
    <property type="match status" value="2"/>
</dbReference>
<dbReference type="GO" id="GO:0043866">
    <property type="term" value="F:adenylyl-sulfate reductase (thioredoxin) activity"/>
    <property type="evidence" value="ECO:0007669"/>
    <property type="project" value="UniProtKB-EC"/>
</dbReference>
<dbReference type="Proteomes" id="UP000032680">
    <property type="component" value="Unassembled WGS sequence"/>
</dbReference>
<dbReference type="InterPro" id="IPR014729">
    <property type="entry name" value="Rossmann-like_a/b/a_fold"/>
</dbReference>
<dbReference type="EMBL" id="BANB01000065">
    <property type="protein sequence ID" value="GAN76158.1"/>
    <property type="molecule type" value="Genomic_DNA"/>
</dbReference>
<evidence type="ECO:0000256" key="3">
    <source>
        <dbReference type="HAMAP-Rule" id="MF_00063"/>
    </source>
</evidence>
<feature type="domain" description="Phosphoadenosine phosphosulphate reductase" evidence="5">
    <location>
        <begin position="292"/>
        <end position="484"/>
    </location>
</feature>
<evidence type="ECO:0000256" key="4">
    <source>
        <dbReference type="SAM" id="MobiDB-lite"/>
    </source>
</evidence>
<dbReference type="InterPro" id="IPR002500">
    <property type="entry name" value="PAPS_reduct_dom"/>
</dbReference>
<dbReference type="GO" id="GO:0016779">
    <property type="term" value="F:nucleotidyltransferase activity"/>
    <property type="evidence" value="ECO:0007669"/>
    <property type="project" value="UniProtKB-KW"/>
</dbReference>
<dbReference type="GO" id="GO:0019379">
    <property type="term" value="P:sulfate assimilation, phosphoadenylyl sulfate reduction by phosphoadenylyl-sulfate reductase (thioredoxin)"/>
    <property type="evidence" value="ECO:0007669"/>
    <property type="project" value="UniProtKB-UniRule"/>
</dbReference>
<feature type="compositionally biased region" description="Low complexity" evidence="4">
    <location>
        <begin position="19"/>
        <end position="31"/>
    </location>
</feature>